<dbReference type="InterPro" id="IPR018698">
    <property type="entry name" value="VWA-like_dom"/>
</dbReference>
<evidence type="ECO:0008006" key="5">
    <source>
        <dbReference type="Google" id="ProtNLM"/>
    </source>
</evidence>
<accession>A0A975JEU5</accession>
<feature type="domain" description="Putative metallopeptidase" evidence="2">
    <location>
        <begin position="4"/>
        <end position="265"/>
    </location>
</feature>
<dbReference type="Pfam" id="PF13203">
    <property type="entry name" value="DUF2201_N"/>
    <property type="match status" value="1"/>
</dbReference>
<evidence type="ECO:0000313" key="4">
    <source>
        <dbReference type="Proteomes" id="UP000683291"/>
    </source>
</evidence>
<dbReference type="InterPro" id="IPR025154">
    <property type="entry name" value="Put_metallopeptidase_dom"/>
</dbReference>
<feature type="domain" description="VWA-like" evidence="1">
    <location>
        <begin position="287"/>
        <end position="409"/>
    </location>
</feature>
<protein>
    <recommendedName>
        <fullName evidence="5">Metal-dependent peptidase</fullName>
    </recommendedName>
</protein>
<evidence type="ECO:0000259" key="2">
    <source>
        <dbReference type="Pfam" id="PF13203"/>
    </source>
</evidence>
<gene>
    <name evidence="3" type="ORF">KDD17_01265</name>
</gene>
<dbReference type="RefSeq" id="WP_212704922.1">
    <property type="nucleotide sequence ID" value="NZ_CP073581.1"/>
</dbReference>
<proteinExistence type="predicted"/>
<dbReference type="Proteomes" id="UP000683291">
    <property type="component" value="Chromosome 1"/>
</dbReference>
<evidence type="ECO:0000259" key="1">
    <source>
        <dbReference type="Pfam" id="PF09967"/>
    </source>
</evidence>
<dbReference type="PANTHER" id="PTHR38730">
    <property type="entry name" value="SLL7028 PROTEIN"/>
    <property type="match status" value="1"/>
</dbReference>
<dbReference type="Pfam" id="PF09967">
    <property type="entry name" value="DUF2201"/>
    <property type="match status" value="1"/>
</dbReference>
<dbReference type="PANTHER" id="PTHR38730:SF1">
    <property type="entry name" value="SLL7028 PROTEIN"/>
    <property type="match status" value="1"/>
</dbReference>
<sequence>MNDTHSIRAGPALRALAEADPALAALSLWCTHRDGARTMTAGARITYGPEFAALPLHEQIGLAGHHILHVALRHSARQAALAARLGAAFDADRFTLAADALVNEAVLAGDHALPRPAVTLSGLLSAVRGLEPGPAPLVNWDVERLYFALGAGSEGAQGREGDAQSYAQAQEFATDLEPDTGNPDSQGEIEDAARWRQHTARAMQAGRGAGRGIGRIGHSLADLPSPRIPWEHVLRRLVTAAVLQSPQPTPLRPARRWIATAAQARLAQTPTPGFEAGRRNRTDVPRIAIGLDASSSIPDAALGIFWAEVTGIARRSRAELHLMIFDDAIREQVRFDPSQTRLPLPTLPRGGGTAFSPVIAQAQALGAAALVLLTDLEGDPGPAPRGLRVIWATPAAPAREPSFGTLLDLGA</sequence>
<name>A0A975JEU5_9RHOB</name>
<organism evidence="3 4">
    <name type="scientific">Sulfitobacter albidus</name>
    <dbReference type="NCBI Taxonomy" id="2829501"/>
    <lineage>
        <taxon>Bacteria</taxon>
        <taxon>Pseudomonadati</taxon>
        <taxon>Pseudomonadota</taxon>
        <taxon>Alphaproteobacteria</taxon>
        <taxon>Rhodobacterales</taxon>
        <taxon>Roseobacteraceae</taxon>
        <taxon>Sulfitobacter</taxon>
    </lineage>
</organism>
<dbReference type="AlphaFoldDB" id="A0A975JEU5"/>
<dbReference type="EMBL" id="CP073581">
    <property type="protein sequence ID" value="QUJ76725.1"/>
    <property type="molecule type" value="Genomic_DNA"/>
</dbReference>
<dbReference type="KEGG" id="sual:KDD17_01265"/>
<reference evidence="3" key="1">
    <citation type="submission" date="2021-04" db="EMBL/GenBank/DDBJ databases">
        <title>Complete genome sequence for Sulfitobacter sp. strain JK7-1.</title>
        <authorList>
            <person name="Park S.-J."/>
        </authorList>
    </citation>
    <scope>NUCLEOTIDE SEQUENCE</scope>
    <source>
        <strain evidence="3">JK7-1</strain>
    </source>
</reference>
<keyword evidence="4" id="KW-1185">Reference proteome</keyword>
<evidence type="ECO:0000313" key="3">
    <source>
        <dbReference type="EMBL" id="QUJ76725.1"/>
    </source>
</evidence>